<accession>A0A671WVL1</accession>
<feature type="signal peptide" evidence="1">
    <location>
        <begin position="1"/>
        <end position="25"/>
    </location>
</feature>
<name>A0A671WVL1_SPAAU</name>
<reference evidence="2" key="1">
    <citation type="submission" date="2021-04" db="EMBL/GenBank/DDBJ databases">
        <authorList>
            <consortium name="Wellcome Sanger Institute Data Sharing"/>
        </authorList>
    </citation>
    <scope>NUCLEOTIDE SEQUENCE [LARGE SCALE GENOMIC DNA]</scope>
</reference>
<evidence type="ECO:0000256" key="1">
    <source>
        <dbReference type="SAM" id="SignalP"/>
    </source>
</evidence>
<protein>
    <recommendedName>
        <fullName evidence="4">Secreted protein</fullName>
    </recommendedName>
</protein>
<evidence type="ECO:0000313" key="3">
    <source>
        <dbReference type="Proteomes" id="UP000472265"/>
    </source>
</evidence>
<feature type="chain" id="PRO_5025628991" description="Secreted protein" evidence="1">
    <location>
        <begin position="26"/>
        <end position="91"/>
    </location>
</feature>
<dbReference type="Ensembl" id="ENSSAUT00010042786.1">
    <property type="protein sequence ID" value="ENSSAUP00010040621.1"/>
    <property type="gene ID" value="ENSSAUG00010017040.1"/>
</dbReference>
<dbReference type="InParanoid" id="A0A671WVL1"/>
<evidence type="ECO:0008006" key="4">
    <source>
        <dbReference type="Google" id="ProtNLM"/>
    </source>
</evidence>
<keyword evidence="3" id="KW-1185">Reference proteome</keyword>
<organism evidence="2 3">
    <name type="scientific">Sparus aurata</name>
    <name type="common">Gilthead sea bream</name>
    <dbReference type="NCBI Taxonomy" id="8175"/>
    <lineage>
        <taxon>Eukaryota</taxon>
        <taxon>Metazoa</taxon>
        <taxon>Chordata</taxon>
        <taxon>Craniata</taxon>
        <taxon>Vertebrata</taxon>
        <taxon>Euteleostomi</taxon>
        <taxon>Actinopterygii</taxon>
        <taxon>Neopterygii</taxon>
        <taxon>Teleostei</taxon>
        <taxon>Neoteleostei</taxon>
        <taxon>Acanthomorphata</taxon>
        <taxon>Eupercaria</taxon>
        <taxon>Spariformes</taxon>
        <taxon>Sparidae</taxon>
        <taxon>Sparus</taxon>
    </lineage>
</organism>
<reference evidence="2" key="2">
    <citation type="submission" date="2025-08" db="UniProtKB">
        <authorList>
            <consortium name="Ensembl"/>
        </authorList>
    </citation>
    <scope>IDENTIFICATION</scope>
</reference>
<reference evidence="2" key="3">
    <citation type="submission" date="2025-09" db="UniProtKB">
        <authorList>
            <consortium name="Ensembl"/>
        </authorList>
    </citation>
    <scope>IDENTIFICATION</scope>
</reference>
<proteinExistence type="predicted"/>
<dbReference type="Proteomes" id="UP000472265">
    <property type="component" value="Chromosome 24"/>
</dbReference>
<sequence length="91" mass="10204">MSKLQIKSLKALSLGALCSLHVIWSDIKGREGAPSEQCAELLSPRRPSVSLRTATLSCPRRCVLCLKQYREAQKCSKVQWKRPDVGQKCTF</sequence>
<dbReference type="AlphaFoldDB" id="A0A671WVL1"/>
<evidence type="ECO:0000313" key="2">
    <source>
        <dbReference type="Ensembl" id="ENSSAUP00010040621.1"/>
    </source>
</evidence>
<keyword evidence="1" id="KW-0732">Signal</keyword>